<evidence type="ECO:0000313" key="1">
    <source>
        <dbReference type="EMBL" id="MFC7418520.1"/>
    </source>
</evidence>
<dbReference type="EMBL" id="JBHTBQ010000002">
    <property type="protein sequence ID" value="MFC7418520.1"/>
    <property type="molecule type" value="Genomic_DNA"/>
</dbReference>
<sequence>MFRNLVLFLICCTLGACSKQAPSADKLERNLLMQLVFPSWKKQNKPQIQALELDKKDGEIPEHLVAAAGEDRPGYLFEILAEQLIRLDSNRAVLITSASPLDQQGESVSGHLSASLISAFWFKQVDGRWYADGQQMQLDWLGASAFAGKSKVVKLSTNQFALGVESSDCFDGECFTDLMLYELGGEKVKSLLKHSIRIAADTIGVRADCEQILKQPVNKVIRYHHAESAQSSSNCVDVKSEWAIKANGKTPGDLLIRFSGFIEEQKTIEKIAADAGEEESTIVVDSILSPIKQQQLFRYREGKYQLVSGKNPTPEF</sequence>
<evidence type="ECO:0000313" key="2">
    <source>
        <dbReference type="Proteomes" id="UP001596473"/>
    </source>
</evidence>
<proteinExistence type="predicted"/>
<protein>
    <recommendedName>
        <fullName evidence="3">Lipoprotein</fullName>
    </recommendedName>
</protein>
<accession>A0ABW2QUA7</accession>
<dbReference type="RefSeq" id="WP_380185563.1">
    <property type="nucleotide sequence ID" value="NZ_JBHTBQ010000002.1"/>
</dbReference>
<gene>
    <name evidence="1" type="ORF">ACFQNF_01325</name>
</gene>
<reference evidence="2" key="1">
    <citation type="journal article" date="2019" name="Int. J. Syst. Evol. Microbiol.">
        <title>The Global Catalogue of Microorganisms (GCM) 10K type strain sequencing project: providing services to taxonomists for standard genome sequencing and annotation.</title>
        <authorList>
            <consortium name="The Broad Institute Genomics Platform"/>
            <consortium name="The Broad Institute Genome Sequencing Center for Infectious Disease"/>
            <person name="Wu L."/>
            <person name="Ma J."/>
        </authorList>
    </citation>
    <scope>NUCLEOTIDE SEQUENCE [LARGE SCALE GENOMIC DNA]</scope>
    <source>
        <strain evidence="2">CCUG 62945</strain>
    </source>
</reference>
<comment type="caution">
    <text evidence="1">The sequence shown here is derived from an EMBL/GenBank/DDBJ whole genome shotgun (WGS) entry which is preliminary data.</text>
</comment>
<dbReference type="PROSITE" id="PS51257">
    <property type="entry name" value="PROKAR_LIPOPROTEIN"/>
    <property type="match status" value="1"/>
</dbReference>
<name>A0ABW2QUA7_9NEIS</name>
<evidence type="ECO:0008006" key="3">
    <source>
        <dbReference type="Google" id="ProtNLM"/>
    </source>
</evidence>
<dbReference type="Proteomes" id="UP001596473">
    <property type="component" value="Unassembled WGS sequence"/>
</dbReference>
<organism evidence="1 2">
    <name type="scientific">Iodobacter arcticus</name>
    <dbReference type="NCBI Taxonomy" id="590593"/>
    <lineage>
        <taxon>Bacteria</taxon>
        <taxon>Pseudomonadati</taxon>
        <taxon>Pseudomonadota</taxon>
        <taxon>Betaproteobacteria</taxon>
        <taxon>Neisseriales</taxon>
        <taxon>Chitinibacteraceae</taxon>
        <taxon>Iodobacter</taxon>
    </lineage>
</organism>
<keyword evidence="2" id="KW-1185">Reference proteome</keyword>